<proteinExistence type="predicted"/>
<feature type="compositionally biased region" description="Polar residues" evidence="1">
    <location>
        <begin position="121"/>
        <end position="141"/>
    </location>
</feature>
<dbReference type="EMBL" id="JAVHJM010000010">
    <property type="protein sequence ID" value="KAK6504440.1"/>
    <property type="molecule type" value="Genomic_DNA"/>
</dbReference>
<name>A0AAN8NIM0_9PEZI</name>
<dbReference type="Proteomes" id="UP001307849">
    <property type="component" value="Unassembled WGS sequence"/>
</dbReference>
<dbReference type="PANTHER" id="PTHR28535:SF1">
    <property type="entry name" value="PROTEIN ZGRF1"/>
    <property type="match status" value="1"/>
</dbReference>
<reference evidence="3 4" key="1">
    <citation type="submission" date="2019-10" db="EMBL/GenBank/DDBJ databases">
        <authorList>
            <person name="Palmer J.M."/>
        </authorList>
    </citation>
    <scope>NUCLEOTIDE SEQUENCE [LARGE SCALE GENOMIC DNA]</scope>
    <source>
        <strain evidence="3 4">TWF506</strain>
    </source>
</reference>
<feature type="compositionally biased region" description="Pro residues" evidence="1">
    <location>
        <begin position="257"/>
        <end position="276"/>
    </location>
</feature>
<evidence type="ECO:0000313" key="4">
    <source>
        <dbReference type="Proteomes" id="UP001307849"/>
    </source>
</evidence>
<feature type="compositionally biased region" description="Low complexity" evidence="1">
    <location>
        <begin position="363"/>
        <end position="373"/>
    </location>
</feature>
<keyword evidence="4" id="KW-1185">Reference proteome</keyword>
<feature type="compositionally biased region" description="Polar residues" evidence="1">
    <location>
        <begin position="404"/>
        <end position="423"/>
    </location>
</feature>
<dbReference type="PANTHER" id="PTHR28535">
    <property type="entry name" value="ZINC FINGER GRF-TYPE CONTAINING 1"/>
    <property type="match status" value="1"/>
</dbReference>
<feature type="compositionally biased region" description="Polar residues" evidence="1">
    <location>
        <begin position="324"/>
        <end position="339"/>
    </location>
</feature>
<feature type="compositionally biased region" description="Polar residues" evidence="1">
    <location>
        <begin position="592"/>
        <end position="605"/>
    </location>
</feature>
<dbReference type="Pfam" id="PF10382">
    <property type="entry name" value="ZGRF1-like_N"/>
    <property type="match status" value="1"/>
</dbReference>
<evidence type="ECO:0000259" key="2">
    <source>
        <dbReference type="Pfam" id="PF10382"/>
    </source>
</evidence>
<feature type="compositionally biased region" description="Basic and acidic residues" evidence="1">
    <location>
        <begin position="203"/>
        <end position="212"/>
    </location>
</feature>
<feature type="region of interest" description="Disordered" evidence="1">
    <location>
        <begin position="97"/>
        <end position="179"/>
    </location>
</feature>
<feature type="compositionally biased region" description="Basic and acidic residues" evidence="1">
    <location>
        <begin position="609"/>
        <end position="618"/>
    </location>
</feature>
<feature type="compositionally biased region" description="Polar residues" evidence="1">
    <location>
        <begin position="497"/>
        <end position="523"/>
    </location>
</feature>
<feature type="compositionally biased region" description="Basic and acidic residues" evidence="1">
    <location>
        <begin position="97"/>
        <end position="109"/>
    </location>
</feature>
<feature type="region of interest" description="Disordered" evidence="1">
    <location>
        <begin position="249"/>
        <end position="618"/>
    </location>
</feature>
<dbReference type="InterPro" id="IPR018838">
    <property type="entry name" value="ZGRF1-like_N"/>
</dbReference>
<dbReference type="InterPro" id="IPR052800">
    <property type="entry name" value="DNA_Repair_Helicase_ZGRF1"/>
</dbReference>
<dbReference type="GO" id="GO:0035861">
    <property type="term" value="C:site of double-strand break"/>
    <property type="evidence" value="ECO:0007669"/>
    <property type="project" value="TreeGrafter"/>
</dbReference>
<feature type="region of interest" description="Disordered" evidence="1">
    <location>
        <begin position="191"/>
        <end position="236"/>
    </location>
</feature>
<evidence type="ECO:0000313" key="3">
    <source>
        <dbReference type="EMBL" id="KAK6504440.1"/>
    </source>
</evidence>
<dbReference type="GO" id="GO:0006302">
    <property type="term" value="P:double-strand break repair"/>
    <property type="evidence" value="ECO:0007669"/>
    <property type="project" value="TreeGrafter"/>
</dbReference>
<dbReference type="AlphaFoldDB" id="A0AAN8NIM0"/>
<feature type="domain" description="5'-3' DNA helicase ZGRF1-like N-terminal" evidence="2">
    <location>
        <begin position="15"/>
        <end position="94"/>
    </location>
</feature>
<comment type="caution">
    <text evidence="3">The sequence shown here is derived from an EMBL/GenBank/DDBJ whole genome shotgun (WGS) entry which is preliminary data.</text>
</comment>
<feature type="compositionally biased region" description="Polar residues" evidence="1">
    <location>
        <begin position="307"/>
        <end position="317"/>
    </location>
</feature>
<feature type="compositionally biased region" description="Polar residues" evidence="1">
    <location>
        <begin position="164"/>
        <end position="175"/>
    </location>
</feature>
<organism evidence="3 4">
    <name type="scientific">Arthrobotrys conoides</name>
    <dbReference type="NCBI Taxonomy" id="74498"/>
    <lineage>
        <taxon>Eukaryota</taxon>
        <taxon>Fungi</taxon>
        <taxon>Dikarya</taxon>
        <taxon>Ascomycota</taxon>
        <taxon>Pezizomycotina</taxon>
        <taxon>Orbiliomycetes</taxon>
        <taxon>Orbiliales</taxon>
        <taxon>Orbiliaceae</taxon>
        <taxon>Arthrobotrys</taxon>
    </lineage>
</organism>
<sequence>MSFSSIPPTSHSAPIDEYIVLWTADKYKKLKKWHDGYLRYHTFNKRLMVYDHLMNKVCDKFLPEPEQMDVGDELIFDSHLVTIEDIKGRQTQDLRPLFEKTVDRRKERGSTTTPIRAVGTPGSSGQSPTPTLLRTIQSRPSTGHAHPVYPSPAPRPSPRDSESNAVIPQKRTSQGAPVIQKISYKPFKVSKVEDSDVTSAGRTTDHSDDTSRKSSKKPKSVTQASPDLGLATNLLDADDDIEMLELDLERSDFAVRPKPPGRIRPNAPPPFKPPRPQSTAPKGIEQRSGDIYEALPLPPPPAPTVIPVSQDTNTLGSSPRIPPSTVTNYSQELLSSPSFRSRPKVPPFVTQKSPERVVSSPIEPLSPVLSPDLLPEEVQESGRLTLPSAASRNRRKLLCGPSGRRNSASKMVSLSRPVSTLSILDTFPKDNGSSKPKKPLKEARLGVSSPKTDQAEVPRRSSPPKTSSVDPDVSKEPRAKQSGKSNPREEHWKPVWNHSNDLKTSTSPGDQLHNISATRTQVAEQDDNPKKKPQNKATELYIFSSDEEDADIMVSKPVPKRKKQSLPSDQDSSGDEFEPMRSSAVPEHLVKQSRNVKLQSRQVVSEASRVWREEGGSE</sequence>
<gene>
    <name evidence="3" type="ORF">TWF506_002638</name>
</gene>
<protein>
    <recommendedName>
        <fullName evidence="2">5'-3' DNA helicase ZGRF1-like N-terminal domain-containing protein</fullName>
    </recommendedName>
</protein>
<evidence type="ECO:0000256" key="1">
    <source>
        <dbReference type="SAM" id="MobiDB-lite"/>
    </source>
</evidence>
<dbReference type="GO" id="GO:0005634">
    <property type="term" value="C:nucleus"/>
    <property type="evidence" value="ECO:0007669"/>
    <property type="project" value="TreeGrafter"/>
</dbReference>
<accession>A0AAN8NIM0</accession>